<comment type="caution">
    <text evidence="2">The sequence shown here is derived from an EMBL/GenBank/DDBJ whole genome shotgun (WGS) entry which is preliminary data.</text>
</comment>
<accession>A0A9D1UMG2</accession>
<evidence type="ECO:0000313" key="2">
    <source>
        <dbReference type="EMBL" id="HIW91815.1"/>
    </source>
</evidence>
<dbReference type="PANTHER" id="PTHR42695">
    <property type="entry name" value="GLUTAMINE AMIDOTRANSFERASE YLR126C-RELATED"/>
    <property type="match status" value="1"/>
</dbReference>
<organism evidence="2 3">
    <name type="scientific">Candidatus Corynebacterium avicola</name>
    <dbReference type="NCBI Taxonomy" id="2838527"/>
    <lineage>
        <taxon>Bacteria</taxon>
        <taxon>Bacillati</taxon>
        <taxon>Actinomycetota</taxon>
        <taxon>Actinomycetes</taxon>
        <taxon>Mycobacteriales</taxon>
        <taxon>Corynebacteriaceae</taxon>
        <taxon>Corynebacterium</taxon>
    </lineage>
</organism>
<reference evidence="2" key="2">
    <citation type="submission" date="2021-04" db="EMBL/GenBank/DDBJ databases">
        <authorList>
            <person name="Gilroy R."/>
        </authorList>
    </citation>
    <scope>NUCLEOTIDE SEQUENCE</scope>
    <source>
        <strain evidence="2">CHK32-1732</strain>
    </source>
</reference>
<dbReference type="Pfam" id="PF00117">
    <property type="entry name" value="GATase"/>
    <property type="match status" value="1"/>
</dbReference>
<dbReference type="InterPro" id="IPR017926">
    <property type="entry name" value="GATASE"/>
</dbReference>
<proteinExistence type="predicted"/>
<gene>
    <name evidence="2" type="ORF">H9870_09175</name>
</gene>
<dbReference type="InterPro" id="IPR029062">
    <property type="entry name" value="Class_I_gatase-like"/>
</dbReference>
<protein>
    <recommendedName>
        <fullName evidence="1">Glutamine amidotransferase domain-containing protein</fullName>
    </recommendedName>
</protein>
<reference evidence="2" key="1">
    <citation type="journal article" date="2021" name="PeerJ">
        <title>Extensive microbial diversity within the chicken gut microbiome revealed by metagenomics and culture.</title>
        <authorList>
            <person name="Gilroy R."/>
            <person name="Ravi A."/>
            <person name="Getino M."/>
            <person name="Pursley I."/>
            <person name="Horton D.L."/>
            <person name="Alikhan N.F."/>
            <person name="Baker D."/>
            <person name="Gharbi K."/>
            <person name="Hall N."/>
            <person name="Watson M."/>
            <person name="Adriaenssens E.M."/>
            <person name="Foster-Nyarko E."/>
            <person name="Jarju S."/>
            <person name="Secka A."/>
            <person name="Antonio M."/>
            <person name="Oren A."/>
            <person name="Chaudhuri R.R."/>
            <person name="La Ragione R."/>
            <person name="Hildebrand F."/>
            <person name="Pallen M.J."/>
        </authorList>
    </citation>
    <scope>NUCLEOTIDE SEQUENCE</scope>
    <source>
        <strain evidence="2">CHK32-1732</strain>
    </source>
</reference>
<dbReference type="PROSITE" id="PS51273">
    <property type="entry name" value="GATASE_TYPE_1"/>
    <property type="match status" value="1"/>
</dbReference>
<dbReference type="CDD" id="cd01741">
    <property type="entry name" value="GATase1_1"/>
    <property type="match status" value="1"/>
</dbReference>
<dbReference type="InterPro" id="IPR044992">
    <property type="entry name" value="ChyE-like"/>
</dbReference>
<dbReference type="SUPFAM" id="SSF52317">
    <property type="entry name" value="Class I glutamine amidotransferase-like"/>
    <property type="match status" value="1"/>
</dbReference>
<evidence type="ECO:0000313" key="3">
    <source>
        <dbReference type="Proteomes" id="UP000824190"/>
    </source>
</evidence>
<evidence type="ECO:0000259" key="1">
    <source>
        <dbReference type="Pfam" id="PF00117"/>
    </source>
</evidence>
<dbReference type="GO" id="GO:0005829">
    <property type="term" value="C:cytosol"/>
    <property type="evidence" value="ECO:0007669"/>
    <property type="project" value="TreeGrafter"/>
</dbReference>
<dbReference type="EMBL" id="DXGC01000077">
    <property type="protein sequence ID" value="HIW91815.1"/>
    <property type="molecule type" value="Genomic_DNA"/>
</dbReference>
<name>A0A9D1UMG2_9CORY</name>
<dbReference type="PANTHER" id="PTHR42695:SF5">
    <property type="entry name" value="GLUTAMINE AMIDOTRANSFERASE YLR126C-RELATED"/>
    <property type="match status" value="1"/>
</dbReference>
<feature type="domain" description="Glutamine amidotransferase" evidence="1">
    <location>
        <begin position="43"/>
        <end position="184"/>
    </location>
</feature>
<sequence>MTTDLLSTVVLRHVVVEDAGVWEDLLQPTYADVGVDFPPGPLEADLLVVMGGPVSADATRYPHLAEIVDLLRSRHAAGRPVVGVGLGAQLLAIALDGNIVPGSGPMQIGWSPVTLTEQGADSPLRHLAELPVLHWHGDRIELPDGPAAIGAGIERLAFDDNSPVQAFRSNHALGLQFHPQFDPARIDEWLEGHAREIEQQDVDLEQLRADTEEYGPAAVEPSQMMLVEWLRGTGILAN</sequence>
<dbReference type="AlphaFoldDB" id="A0A9D1UMG2"/>
<dbReference type="Proteomes" id="UP000824190">
    <property type="component" value="Unassembled WGS sequence"/>
</dbReference>
<dbReference type="Gene3D" id="3.40.50.880">
    <property type="match status" value="1"/>
</dbReference>